<comment type="caution">
    <text evidence="1">The sequence shown here is derived from an EMBL/GenBank/DDBJ whole genome shotgun (WGS) entry which is preliminary data.</text>
</comment>
<keyword evidence="2" id="KW-1185">Reference proteome</keyword>
<reference evidence="1 2" key="1">
    <citation type="submission" date="2018-10" db="EMBL/GenBank/DDBJ databases">
        <title>Aeromicrobium sp. 9W16Y-2 whole genome shotgun sequence.</title>
        <authorList>
            <person name="Li F."/>
        </authorList>
    </citation>
    <scope>NUCLEOTIDE SEQUENCE [LARGE SCALE GENOMIC DNA]</scope>
    <source>
        <strain evidence="1 2">9W16Y-2</strain>
    </source>
</reference>
<name>A0A3L8PIK3_9ACTN</name>
<proteinExistence type="predicted"/>
<evidence type="ECO:0000313" key="1">
    <source>
        <dbReference type="EMBL" id="RLV55051.1"/>
    </source>
</evidence>
<dbReference type="PROSITE" id="PS00134">
    <property type="entry name" value="TRYPSIN_HIS"/>
    <property type="match status" value="1"/>
</dbReference>
<protein>
    <recommendedName>
        <fullName evidence="3">Serine protease</fullName>
    </recommendedName>
</protein>
<dbReference type="Gene3D" id="2.40.10.10">
    <property type="entry name" value="Trypsin-like serine proteases"/>
    <property type="match status" value="2"/>
</dbReference>
<evidence type="ECO:0008006" key="3">
    <source>
        <dbReference type="Google" id="ProtNLM"/>
    </source>
</evidence>
<dbReference type="InterPro" id="IPR043504">
    <property type="entry name" value="Peptidase_S1_PA_chymotrypsin"/>
</dbReference>
<organism evidence="1 2">
    <name type="scientific">Aeromicrobium phragmitis</name>
    <dbReference type="NCBI Taxonomy" id="2478914"/>
    <lineage>
        <taxon>Bacteria</taxon>
        <taxon>Bacillati</taxon>
        <taxon>Actinomycetota</taxon>
        <taxon>Actinomycetes</taxon>
        <taxon>Propionibacteriales</taxon>
        <taxon>Nocardioidaceae</taxon>
        <taxon>Aeromicrobium</taxon>
    </lineage>
</organism>
<dbReference type="InterPro" id="IPR009003">
    <property type="entry name" value="Peptidase_S1_PA"/>
</dbReference>
<dbReference type="AlphaFoldDB" id="A0A3L8PIK3"/>
<gene>
    <name evidence="1" type="ORF">D9V41_13225</name>
</gene>
<dbReference type="InterPro" id="IPR018114">
    <property type="entry name" value="TRYPSIN_HIS"/>
</dbReference>
<dbReference type="GO" id="GO:0006508">
    <property type="term" value="P:proteolysis"/>
    <property type="evidence" value="ECO:0007669"/>
    <property type="project" value="InterPro"/>
</dbReference>
<sequence length="192" mass="20673">MVITAGHCVHGGPGKTWYHNWIFVPGYNNGTRPEGAFVAYALRTFSDWATYGGSARGYNSDVAFVTLYNNEYGERVVDAVGGHGIVTGGGVSFETDIFGYPANLNDGQLMWACSGTTGATVQAFYLFHRMSGCNFGTGSSGGPWLYQYDISSGQGMVRSVTSFGPVDSFDWMAAPLFDDRLAGLYSLADADW</sequence>
<dbReference type="EMBL" id="RDBF01000011">
    <property type="protein sequence ID" value="RLV55051.1"/>
    <property type="molecule type" value="Genomic_DNA"/>
</dbReference>
<accession>A0A3L8PIK3</accession>
<dbReference type="GO" id="GO:0004252">
    <property type="term" value="F:serine-type endopeptidase activity"/>
    <property type="evidence" value="ECO:0007669"/>
    <property type="project" value="InterPro"/>
</dbReference>
<dbReference type="SUPFAM" id="SSF50494">
    <property type="entry name" value="Trypsin-like serine proteases"/>
    <property type="match status" value="1"/>
</dbReference>
<dbReference type="Proteomes" id="UP000282515">
    <property type="component" value="Unassembled WGS sequence"/>
</dbReference>
<evidence type="ECO:0000313" key="2">
    <source>
        <dbReference type="Proteomes" id="UP000282515"/>
    </source>
</evidence>